<comment type="caution">
    <text evidence="2">The sequence shown here is derived from an EMBL/GenBank/DDBJ whole genome shotgun (WGS) entry which is preliminary data.</text>
</comment>
<sequence>MRFTLLPLILTAVLPGVLSAVVPTTIPLDICHSPTVVSEKFAGENQDVKVQVVQCDNPIVARDNSELTKRQANVCGATCNTNCFTPSGGGPDPNECHIIADALRYDSQDISNTFDMVPANSTALVVMQYRSCSSFIVNQAGVPLRYCRDDWASVIDWVAPNCQATQNAHGGNCVAADQRWFIQVQHT</sequence>
<protein>
    <submittedName>
        <fullName evidence="2">Uncharacterized protein</fullName>
    </submittedName>
</protein>
<organism evidence="2 3">
    <name type="scientific">Meripilus lineatus</name>
    <dbReference type="NCBI Taxonomy" id="2056292"/>
    <lineage>
        <taxon>Eukaryota</taxon>
        <taxon>Fungi</taxon>
        <taxon>Dikarya</taxon>
        <taxon>Basidiomycota</taxon>
        <taxon>Agaricomycotina</taxon>
        <taxon>Agaricomycetes</taxon>
        <taxon>Polyporales</taxon>
        <taxon>Meripilaceae</taxon>
        <taxon>Meripilus</taxon>
    </lineage>
</organism>
<evidence type="ECO:0000313" key="3">
    <source>
        <dbReference type="Proteomes" id="UP001212997"/>
    </source>
</evidence>
<name>A0AAD5V130_9APHY</name>
<accession>A0AAD5V130</accession>
<evidence type="ECO:0000313" key="2">
    <source>
        <dbReference type="EMBL" id="KAJ3479210.1"/>
    </source>
</evidence>
<keyword evidence="3" id="KW-1185">Reference proteome</keyword>
<evidence type="ECO:0000256" key="1">
    <source>
        <dbReference type="SAM" id="SignalP"/>
    </source>
</evidence>
<feature type="signal peptide" evidence="1">
    <location>
        <begin position="1"/>
        <end position="19"/>
    </location>
</feature>
<dbReference type="Proteomes" id="UP001212997">
    <property type="component" value="Unassembled WGS sequence"/>
</dbReference>
<dbReference type="AlphaFoldDB" id="A0AAD5V130"/>
<feature type="chain" id="PRO_5042019585" evidence="1">
    <location>
        <begin position="20"/>
        <end position="187"/>
    </location>
</feature>
<gene>
    <name evidence="2" type="ORF">NLI96_g9222</name>
</gene>
<reference evidence="2" key="1">
    <citation type="submission" date="2022-07" db="EMBL/GenBank/DDBJ databases">
        <title>Genome Sequence of Physisporinus lineatus.</title>
        <authorList>
            <person name="Buettner E."/>
        </authorList>
    </citation>
    <scope>NUCLEOTIDE SEQUENCE</scope>
    <source>
        <strain evidence="2">VT162</strain>
    </source>
</reference>
<dbReference type="EMBL" id="JANAWD010000455">
    <property type="protein sequence ID" value="KAJ3479210.1"/>
    <property type="molecule type" value="Genomic_DNA"/>
</dbReference>
<proteinExistence type="predicted"/>
<keyword evidence="1" id="KW-0732">Signal</keyword>